<evidence type="ECO:0000256" key="2">
    <source>
        <dbReference type="SAM" id="SignalP"/>
    </source>
</evidence>
<protein>
    <submittedName>
        <fullName evidence="3">Uncharacterized protein</fullName>
    </submittedName>
</protein>
<evidence type="ECO:0000313" key="4">
    <source>
        <dbReference type="Proteomes" id="UP001651158"/>
    </source>
</evidence>
<proteinExistence type="predicted"/>
<dbReference type="Proteomes" id="UP001651158">
    <property type="component" value="Unassembled WGS sequence"/>
</dbReference>
<accession>A0ABR4Q432</accession>
<keyword evidence="2" id="KW-0732">Signal</keyword>
<dbReference type="EMBL" id="JAKROA010000013">
    <property type="protein sequence ID" value="KAL5104342.1"/>
    <property type="molecule type" value="Genomic_DNA"/>
</dbReference>
<keyword evidence="4" id="KW-1185">Reference proteome</keyword>
<evidence type="ECO:0000256" key="1">
    <source>
        <dbReference type="SAM" id="MobiDB-lite"/>
    </source>
</evidence>
<gene>
    <name evidence="3" type="ORF">TcWFU_008564</name>
</gene>
<comment type="caution">
    <text evidence="3">The sequence shown here is derived from an EMBL/GenBank/DDBJ whole genome shotgun (WGS) entry which is preliminary data.</text>
</comment>
<feature type="signal peptide" evidence="2">
    <location>
        <begin position="1"/>
        <end position="36"/>
    </location>
</feature>
<name>A0ABR4Q432_9CEST</name>
<feature type="region of interest" description="Disordered" evidence="1">
    <location>
        <begin position="118"/>
        <end position="165"/>
    </location>
</feature>
<evidence type="ECO:0000313" key="3">
    <source>
        <dbReference type="EMBL" id="KAL5104342.1"/>
    </source>
</evidence>
<organism evidence="3 4">
    <name type="scientific">Taenia crassiceps</name>
    <dbReference type="NCBI Taxonomy" id="6207"/>
    <lineage>
        <taxon>Eukaryota</taxon>
        <taxon>Metazoa</taxon>
        <taxon>Spiralia</taxon>
        <taxon>Lophotrochozoa</taxon>
        <taxon>Platyhelminthes</taxon>
        <taxon>Cestoda</taxon>
        <taxon>Eucestoda</taxon>
        <taxon>Cyclophyllidea</taxon>
        <taxon>Taeniidae</taxon>
        <taxon>Taenia</taxon>
    </lineage>
</organism>
<feature type="chain" id="PRO_5045207794" evidence="2">
    <location>
        <begin position="37"/>
        <end position="255"/>
    </location>
</feature>
<reference evidence="3 4" key="1">
    <citation type="journal article" date="2022" name="Front. Cell. Infect. Microbiol.">
        <title>The Genomes of Two Strains of Taenia crassiceps the Animal Model for the Study of Human Cysticercosis.</title>
        <authorList>
            <person name="Bobes R.J."/>
            <person name="Estrada K."/>
            <person name="Rios-Valencia D.G."/>
            <person name="Calderon-Gallegos A."/>
            <person name="de la Torre P."/>
            <person name="Carrero J.C."/>
            <person name="Sanchez-Flores A."/>
            <person name="Laclette J.P."/>
        </authorList>
    </citation>
    <scope>NUCLEOTIDE SEQUENCE [LARGE SCALE GENOMIC DNA]</scope>
    <source>
        <strain evidence="3">WFUcys</strain>
    </source>
</reference>
<feature type="compositionally biased region" description="Polar residues" evidence="1">
    <location>
        <begin position="118"/>
        <end position="139"/>
    </location>
</feature>
<dbReference type="PROSITE" id="PS51257">
    <property type="entry name" value="PROKAR_LIPOPROTEIN"/>
    <property type="match status" value="1"/>
</dbReference>
<sequence>MNKTSSSSWECPYSSYGDPPLLLLLLLLLLGCQVKAFIPSWHSHEREQTIVKRFIKVDKHQGVRTTAVALKHRFQDSPNIRKETSYAPGGETESLQHSPIQFTNFKFPVYPNFSRVLSSSTEDSSPTHGRQRPTSSEVQPRSAFVPQPPSHNAPTNQHLDRSQQSKERILPISVETTEFIKGPTPPTYSRVQLVLGKKSRESECTGLDYLRSIECPADPNNPMLRVPPPLLTTQFAEFEKAICQPASTNLCTRDS</sequence>